<dbReference type="Proteomes" id="UP000075901">
    <property type="component" value="Unassembled WGS sequence"/>
</dbReference>
<accession>A0A182TAL4</accession>
<keyword evidence="3" id="KW-1185">Reference proteome</keyword>
<reference evidence="2" key="2">
    <citation type="submission" date="2020-05" db="UniProtKB">
        <authorList>
            <consortium name="EnsemblMetazoa"/>
        </authorList>
    </citation>
    <scope>IDENTIFICATION</scope>
    <source>
        <strain evidence="2">maculatus3</strain>
    </source>
</reference>
<proteinExistence type="predicted"/>
<evidence type="ECO:0000313" key="3">
    <source>
        <dbReference type="Proteomes" id="UP000075901"/>
    </source>
</evidence>
<sequence>MGQRWERNVLHVPAAVTVVSLIFKTLTIFSDGATAPLPPTVSSGLRFEEGGDDTTTDTAVITPPTPPTPPPTPIVSSDFRFEDGGVRMPPSSGSMMPIGAGDASSSPMRASASICSILMLTKSCTERRSKRMV</sequence>
<dbReference type="EnsemblMetazoa" id="AMAM022974-RA">
    <property type="protein sequence ID" value="AMAM022974-PA"/>
    <property type="gene ID" value="AMAM022974"/>
</dbReference>
<feature type="compositionally biased region" description="Pro residues" evidence="1">
    <location>
        <begin position="63"/>
        <end position="73"/>
    </location>
</feature>
<evidence type="ECO:0000313" key="2">
    <source>
        <dbReference type="EnsemblMetazoa" id="AMAM022974-PA"/>
    </source>
</evidence>
<organism evidence="2 3">
    <name type="scientific">Anopheles maculatus</name>
    <dbReference type="NCBI Taxonomy" id="74869"/>
    <lineage>
        <taxon>Eukaryota</taxon>
        <taxon>Metazoa</taxon>
        <taxon>Ecdysozoa</taxon>
        <taxon>Arthropoda</taxon>
        <taxon>Hexapoda</taxon>
        <taxon>Insecta</taxon>
        <taxon>Pterygota</taxon>
        <taxon>Neoptera</taxon>
        <taxon>Endopterygota</taxon>
        <taxon>Diptera</taxon>
        <taxon>Nematocera</taxon>
        <taxon>Culicoidea</taxon>
        <taxon>Culicidae</taxon>
        <taxon>Anophelinae</taxon>
        <taxon>Anopheles</taxon>
        <taxon>Anopheles maculatus group</taxon>
    </lineage>
</organism>
<name>A0A182TAL4_9DIPT</name>
<dbReference type="VEuPathDB" id="VectorBase:AMAM022974"/>
<evidence type="ECO:0000256" key="1">
    <source>
        <dbReference type="SAM" id="MobiDB-lite"/>
    </source>
</evidence>
<dbReference type="AlphaFoldDB" id="A0A182TAL4"/>
<feature type="region of interest" description="Disordered" evidence="1">
    <location>
        <begin position="39"/>
        <end position="104"/>
    </location>
</feature>
<reference evidence="3" key="1">
    <citation type="submission" date="2013-09" db="EMBL/GenBank/DDBJ databases">
        <title>The Genome Sequence of Anopheles maculatus species B.</title>
        <authorList>
            <consortium name="The Broad Institute Genomics Platform"/>
            <person name="Neafsey D.E."/>
            <person name="Besansky N."/>
            <person name="Howell P."/>
            <person name="Walton C."/>
            <person name="Young S.K."/>
            <person name="Zeng Q."/>
            <person name="Gargeya S."/>
            <person name="Fitzgerald M."/>
            <person name="Haas B."/>
            <person name="Abouelleil A."/>
            <person name="Allen A.W."/>
            <person name="Alvarado L."/>
            <person name="Arachchi H.M."/>
            <person name="Berlin A.M."/>
            <person name="Chapman S.B."/>
            <person name="Gainer-Dewar J."/>
            <person name="Goldberg J."/>
            <person name="Griggs A."/>
            <person name="Gujja S."/>
            <person name="Hansen M."/>
            <person name="Howarth C."/>
            <person name="Imamovic A."/>
            <person name="Ireland A."/>
            <person name="Larimer J."/>
            <person name="McCowan C."/>
            <person name="Murphy C."/>
            <person name="Pearson M."/>
            <person name="Poon T.W."/>
            <person name="Priest M."/>
            <person name="Roberts A."/>
            <person name="Saif S."/>
            <person name="Shea T."/>
            <person name="Sisk P."/>
            <person name="Sykes S."/>
            <person name="Wortman J."/>
            <person name="Nusbaum C."/>
            <person name="Birren B."/>
        </authorList>
    </citation>
    <scope>NUCLEOTIDE SEQUENCE [LARGE SCALE GENOMIC DNA]</scope>
    <source>
        <strain evidence="3">maculatus3</strain>
    </source>
</reference>
<protein>
    <submittedName>
        <fullName evidence="2">Uncharacterized protein</fullName>
    </submittedName>
</protein>